<evidence type="ECO:0000313" key="8">
    <source>
        <dbReference type="Proteomes" id="UP000306223"/>
    </source>
</evidence>
<evidence type="ECO:0000256" key="4">
    <source>
        <dbReference type="PROSITE-ProRule" id="PRU00473"/>
    </source>
</evidence>
<protein>
    <submittedName>
        <fullName evidence="7">OmpA family protein</fullName>
    </submittedName>
</protein>
<dbReference type="PRINTS" id="PR01021">
    <property type="entry name" value="OMPADOMAIN"/>
</dbReference>
<evidence type="ECO:0000256" key="2">
    <source>
        <dbReference type="ARBA" id="ARBA00023136"/>
    </source>
</evidence>
<dbReference type="Gene3D" id="3.40.1520.20">
    <property type="match status" value="3"/>
</dbReference>
<dbReference type="RefSeq" id="WP_136854737.1">
    <property type="nucleotide sequence ID" value="NZ_SUNH01000001.1"/>
</dbReference>
<dbReference type="PANTHER" id="PTHR30329:SF21">
    <property type="entry name" value="LIPOPROTEIN YIAD-RELATED"/>
    <property type="match status" value="1"/>
</dbReference>
<dbReference type="InterPro" id="IPR036737">
    <property type="entry name" value="OmpA-like_sf"/>
</dbReference>
<dbReference type="GO" id="GO:0009279">
    <property type="term" value="C:cell outer membrane"/>
    <property type="evidence" value="ECO:0007669"/>
    <property type="project" value="UniProtKB-SubCell"/>
</dbReference>
<keyword evidence="2 4" id="KW-0472">Membrane</keyword>
<dbReference type="CDD" id="cd07185">
    <property type="entry name" value="OmpA_C-like"/>
    <property type="match status" value="1"/>
</dbReference>
<keyword evidence="3" id="KW-0998">Cell outer membrane</keyword>
<gene>
    <name evidence="7" type="ORF">FA740_00075</name>
</gene>
<proteinExistence type="predicted"/>
<evidence type="ECO:0000313" key="7">
    <source>
        <dbReference type="EMBL" id="TJZ87890.1"/>
    </source>
</evidence>
<evidence type="ECO:0000256" key="5">
    <source>
        <dbReference type="SAM" id="MobiDB-lite"/>
    </source>
</evidence>
<reference evidence="7 8" key="1">
    <citation type="submission" date="2019-04" db="EMBL/GenBank/DDBJ databases">
        <authorList>
            <person name="Li J."/>
        </authorList>
    </citation>
    <scope>NUCLEOTIDE SEQUENCE [LARGE SCALE GENOMIC DNA]</scope>
    <source>
        <strain evidence="7 8">CCTCC AB2016182</strain>
    </source>
</reference>
<evidence type="ECO:0000259" key="6">
    <source>
        <dbReference type="PROSITE" id="PS51123"/>
    </source>
</evidence>
<dbReference type="InterPro" id="IPR006664">
    <property type="entry name" value="OMP_bac"/>
</dbReference>
<comment type="caution">
    <text evidence="7">The sequence shown here is derived from an EMBL/GenBank/DDBJ whole genome shotgun (WGS) entry which is preliminary data.</text>
</comment>
<dbReference type="SUPFAM" id="SSF103088">
    <property type="entry name" value="OmpA-like"/>
    <property type="match status" value="1"/>
</dbReference>
<dbReference type="OrthoDB" id="5525824at2"/>
<evidence type="ECO:0000256" key="3">
    <source>
        <dbReference type="ARBA" id="ARBA00023237"/>
    </source>
</evidence>
<dbReference type="InterPro" id="IPR006665">
    <property type="entry name" value="OmpA-like"/>
</dbReference>
<feature type="domain" description="OmpA-like" evidence="6">
    <location>
        <begin position="485"/>
        <end position="602"/>
    </location>
</feature>
<comment type="subcellular location">
    <subcellularLocation>
        <location evidence="1">Cell outer membrane</location>
    </subcellularLocation>
</comment>
<dbReference type="AlphaFoldDB" id="A0A4U0R0V8"/>
<feature type="region of interest" description="Disordered" evidence="5">
    <location>
        <begin position="603"/>
        <end position="721"/>
    </location>
</feature>
<organism evidence="7 8">
    <name type="scientific">Paracoccus hibiscisoli</name>
    <dbReference type="NCBI Taxonomy" id="2023261"/>
    <lineage>
        <taxon>Bacteria</taxon>
        <taxon>Pseudomonadati</taxon>
        <taxon>Pseudomonadota</taxon>
        <taxon>Alphaproteobacteria</taxon>
        <taxon>Rhodobacterales</taxon>
        <taxon>Paracoccaceae</taxon>
        <taxon>Paracoccus</taxon>
    </lineage>
</organism>
<name>A0A4U0R0V8_9RHOB</name>
<dbReference type="InterPro" id="IPR050330">
    <property type="entry name" value="Bact_OuterMem_StrucFunc"/>
</dbReference>
<dbReference type="Proteomes" id="UP000306223">
    <property type="component" value="Unassembled WGS sequence"/>
</dbReference>
<accession>A0A4U0R0V8</accession>
<sequence length="721" mass="75819">MARPRRLSTSLATVLVLAGAGGLSWMGAEAAATYIETRSAGAVAAALQSGGHDWAQVQTDGLRVTLTGTAPSEVERFRALGQAGTAVDASRLQDAMTVASIEAMTPPDFKVEILRSDEGLSLIGLVPAATDRDAMLRDLRPAGNAVSDLLEQADHPVPDGWPEALRLGLQAAGMTEQAKISVAPGQVTVAALAADRDDQIRLETALRRAAPPQVTLDLQITAPRPVIAPFTLRFVIDQTGPHFDACVATDDDDRARITAAAQAAGMAAVPSCTLGLGAPSEDWADAATAAIAAVAQLGQGQVTLSDEDVTLNAPAAVPRALFDQVTGQLERALPATYHLQAQLEQAEVVQTAPIEFQATLPPSGSLSMRGRIADAQMRQAVDSFARSRFTVAQSGLRTDPAVPSGWTVRVIAGLEAMGTLQAGEVRVTPDLIDLRGVSGDPQASDRAAALLSERLGTGARYQLTISYDRRLDQALGLPSGEECVARLNIIMSESEIGFEPNRSSIAGNPEQTMDRFVRAMADCSDFQIEAGGHTDSQGSEAFNAELSRSRAQAIVSAMAEAGIRVANMTARGYGESRPVATNQTEEGREINRRIEFRLLSPHPLDATGLPAPVTVSGITGETTEPDPAPEPAQGPQLPPMQGPDLPASTAQMQGPQLPHSRDASGMVPMTVGVAEEFQTLDEREENLRVPVLTPDDDTPRPGPRPDSVAARSGGQDEATDE</sequence>
<dbReference type="EMBL" id="SUNH01000001">
    <property type="protein sequence ID" value="TJZ87890.1"/>
    <property type="molecule type" value="Genomic_DNA"/>
</dbReference>
<dbReference type="Pfam" id="PF00691">
    <property type="entry name" value="OmpA"/>
    <property type="match status" value="1"/>
</dbReference>
<dbReference type="Gene3D" id="3.30.1330.60">
    <property type="entry name" value="OmpA-like domain"/>
    <property type="match status" value="1"/>
</dbReference>
<keyword evidence="8" id="KW-1185">Reference proteome</keyword>
<evidence type="ECO:0000256" key="1">
    <source>
        <dbReference type="ARBA" id="ARBA00004442"/>
    </source>
</evidence>
<dbReference type="PROSITE" id="PS51123">
    <property type="entry name" value="OMPA_2"/>
    <property type="match status" value="1"/>
</dbReference>
<dbReference type="PANTHER" id="PTHR30329">
    <property type="entry name" value="STATOR ELEMENT OF FLAGELLAR MOTOR COMPLEX"/>
    <property type="match status" value="1"/>
</dbReference>
<feature type="compositionally biased region" description="Pro residues" evidence="5">
    <location>
        <begin position="626"/>
        <end position="641"/>
    </location>
</feature>